<dbReference type="GO" id="GO:0022857">
    <property type="term" value="F:transmembrane transporter activity"/>
    <property type="evidence" value="ECO:0007669"/>
    <property type="project" value="InterPro"/>
</dbReference>
<comment type="caution">
    <text evidence="8">The sequence shown here is derived from an EMBL/GenBank/DDBJ whole genome shotgun (WGS) entry which is preliminary data.</text>
</comment>
<proteinExistence type="inferred from homology"/>
<dbReference type="PANTHER" id="PTHR11654">
    <property type="entry name" value="OLIGOPEPTIDE TRANSPORTER-RELATED"/>
    <property type="match status" value="1"/>
</dbReference>
<protein>
    <submittedName>
        <fullName evidence="8">Uncharacterized protein</fullName>
    </submittedName>
</protein>
<dbReference type="Gene3D" id="1.20.1250.20">
    <property type="entry name" value="MFS general substrate transporter like domains"/>
    <property type="match status" value="2"/>
</dbReference>
<feature type="transmembrane region" description="Helical" evidence="7">
    <location>
        <begin position="461"/>
        <end position="482"/>
    </location>
</feature>
<feature type="transmembrane region" description="Helical" evidence="7">
    <location>
        <begin position="421"/>
        <end position="441"/>
    </location>
</feature>
<evidence type="ECO:0000256" key="3">
    <source>
        <dbReference type="ARBA" id="ARBA00022692"/>
    </source>
</evidence>
<accession>A0AA87ZE50</accession>
<keyword evidence="4 7" id="KW-1133">Transmembrane helix</keyword>
<dbReference type="EMBL" id="BTGU01000001">
    <property type="protein sequence ID" value="GMN24538.1"/>
    <property type="molecule type" value="Genomic_DNA"/>
</dbReference>
<dbReference type="Pfam" id="PF00854">
    <property type="entry name" value="PTR2"/>
    <property type="match status" value="1"/>
</dbReference>
<keyword evidence="3 7" id="KW-0812">Transmembrane</keyword>
<evidence type="ECO:0000256" key="7">
    <source>
        <dbReference type="SAM" id="Phobius"/>
    </source>
</evidence>
<sequence length="503" mass="54945">MATTESQELGAKMDESISGERQAETSRSGGKKGGWITFPFPIEHSSYSDCQCGHRLQRHIIGAIIADSFLGCFSVISISSCITLLDIAFFTFSGTILFALTVTLDSLRPPTCESGSSLCKSPSMLQFAVLFGGVAMALIGMGGSGSILATKGANQFDKTGLAIFLSGKRFYRHETPQGSPFVGLARVGAASIKKRKVNLSSRSEDYYYGHDMGRIMLWIQHPQGSSGDLTDHEGSLVAKPWKLCTVQQVEDFKNLLRIFPLWSSSMFLGTTIAIQSSLTILQALSMDRHLGLLFKFPAGSTLVLVQITVNISLTLIDRLLFSTWRNLTHRSPTLLQRIGLGHMLNILSMAVSALVESKRLKAVALAQAAADSTNNNIVPMMALWLFPQLILVGIGGAFYFQGQIALYYQEFPVPLRNTATAMASMVVGIAFYLSPALIDLVRRVTGWLPDNINIGRLDNVYWMLVVIGVLNFGYFLVCAKLYRYQHNVDKVGEPVVSNSAPSA</sequence>
<comment type="subcellular location">
    <subcellularLocation>
        <location evidence="1">Membrane</location>
        <topology evidence="1">Multi-pass membrane protein</topology>
    </subcellularLocation>
</comment>
<evidence type="ECO:0000313" key="8">
    <source>
        <dbReference type="EMBL" id="GMN24538.1"/>
    </source>
</evidence>
<evidence type="ECO:0000313" key="9">
    <source>
        <dbReference type="Proteomes" id="UP001187192"/>
    </source>
</evidence>
<evidence type="ECO:0000256" key="6">
    <source>
        <dbReference type="SAM" id="MobiDB-lite"/>
    </source>
</evidence>
<name>A0AA87ZE50_FICCA</name>
<keyword evidence="5 7" id="KW-0472">Membrane</keyword>
<evidence type="ECO:0000256" key="5">
    <source>
        <dbReference type="ARBA" id="ARBA00023136"/>
    </source>
</evidence>
<evidence type="ECO:0000256" key="2">
    <source>
        <dbReference type="ARBA" id="ARBA00005982"/>
    </source>
</evidence>
<dbReference type="AlphaFoldDB" id="A0AA87ZE50"/>
<evidence type="ECO:0000256" key="1">
    <source>
        <dbReference type="ARBA" id="ARBA00004141"/>
    </source>
</evidence>
<feature type="transmembrane region" description="Helical" evidence="7">
    <location>
        <begin position="381"/>
        <end position="400"/>
    </location>
</feature>
<dbReference type="InterPro" id="IPR000109">
    <property type="entry name" value="POT_fam"/>
</dbReference>
<feature type="transmembrane region" description="Helical" evidence="7">
    <location>
        <begin position="296"/>
        <end position="316"/>
    </location>
</feature>
<reference evidence="8" key="1">
    <citation type="submission" date="2023-07" db="EMBL/GenBank/DDBJ databases">
        <title>draft genome sequence of fig (Ficus carica).</title>
        <authorList>
            <person name="Takahashi T."/>
            <person name="Nishimura K."/>
        </authorList>
    </citation>
    <scope>NUCLEOTIDE SEQUENCE</scope>
</reference>
<dbReference type="GO" id="GO:0016020">
    <property type="term" value="C:membrane"/>
    <property type="evidence" value="ECO:0007669"/>
    <property type="project" value="UniProtKB-SubCell"/>
</dbReference>
<gene>
    <name evidence="8" type="ORF">TIFTF001_000601</name>
</gene>
<keyword evidence="9" id="KW-1185">Reference proteome</keyword>
<comment type="similarity">
    <text evidence="2">Belongs to the major facilitator superfamily. Proton-dependent oligopeptide transporter (POT/PTR) (TC 2.A.17) family.</text>
</comment>
<evidence type="ECO:0000256" key="4">
    <source>
        <dbReference type="ARBA" id="ARBA00022989"/>
    </source>
</evidence>
<dbReference type="InterPro" id="IPR036259">
    <property type="entry name" value="MFS_trans_sf"/>
</dbReference>
<feature type="transmembrane region" description="Helical" evidence="7">
    <location>
        <begin position="337"/>
        <end position="355"/>
    </location>
</feature>
<organism evidence="8 9">
    <name type="scientific">Ficus carica</name>
    <name type="common">Common fig</name>
    <dbReference type="NCBI Taxonomy" id="3494"/>
    <lineage>
        <taxon>Eukaryota</taxon>
        <taxon>Viridiplantae</taxon>
        <taxon>Streptophyta</taxon>
        <taxon>Embryophyta</taxon>
        <taxon>Tracheophyta</taxon>
        <taxon>Spermatophyta</taxon>
        <taxon>Magnoliopsida</taxon>
        <taxon>eudicotyledons</taxon>
        <taxon>Gunneridae</taxon>
        <taxon>Pentapetalae</taxon>
        <taxon>rosids</taxon>
        <taxon>fabids</taxon>
        <taxon>Rosales</taxon>
        <taxon>Moraceae</taxon>
        <taxon>Ficeae</taxon>
        <taxon>Ficus</taxon>
    </lineage>
</organism>
<feature type="transmembrane region" description="Helical" evidence="7">
    <location>
        <begin position="124"/>
        <end position="149"/>
    </location>
</feature>
<feature type="transmembrane region" description="Helical" evidence="7">
    <location>
        <begin position="261"/>
        <end position="284"/>
    </location>
</feature>
<feature type="region of interest" description="Disordered" evidence="6">
    <location>
        <begin position="1"/>
        <end position="32"/>
    </location>
</feature>
<dbReference type="Proteomes" id="UP001187192">
    <property type="component" value="Unassembled WGS sequence"/>
</dbReference>